<dbReference type="Proteomes" id="UP000053611">
    <property type="component" value="Unassembled WGS sequence"/>
</dbReference>
<dbReference type="EMBL" id="KQ087232">
    <property type="protein sequence ID" value="KLT40564.1"/>
    <property type="molecule type" value="Genomic_DNA"/>
</dbReference>
<sequence>ISIISSYIGVQGSVPHQDMAIATAVLNLISSIGSSITVAISSAVWNKEVPANLERYVGDIYNATGRAEIFGSIYIARLAEPRPLIQQAYMESTRGLFLAGLIVSFGSIIAGVFARNFYLTSAHNAVEPHKIISMSKKDDDESHDHKAGW</sequence>
<name>A0A0J1AZ09_9TREE</name>
<dbReference type="GO" id="GO:0022857">
    <property type="term" value="F:transmembrane transporter activity"/>
    <property type="evidence" value="ECO:0007669"/>
    <property type="project" value="TreeGrafter"/>
</dbReference>
<dbReference type="PANTHER" id="PTHR23501:SF58">
    <property type="entry name" value="LOW AFFINITY HEME TRANSPORTER STR3"/>
    <property type="match status" value="1"/>
</dbReference>
<reference evidence="6 7" key="1">
    <citation type="submission" date="2015-03" db="EMBL/GenBank/DDBJ databases">
        <title>Genomics and transcriptomics of the oil-accumulating basidiomycete yeast T. oleaginosus allow insights into substrate utilization and the diverse evolutionary trajectories of mating systems in fungi.</title>
        <authorList>
            <consortium name="DOE Joint Genome Institute"/>
            <person name="Kourist R."/>
            <person name="Kracht O."/>
            <person name="Bracharz F."/>
            <person name="Lipzen A."/>
            <person name="Nolan M."/>
            <person name="Ohm R."/>
            <person name="Grigoriev I."/>
            <person name="Sun S."/>
            <person name="Heitman J."/>
            <person name="Bruck T."/>
            <person name="Nowrousian M."/>
        </authorList>
    </citation>
    <scope>NUCLEOTIDE SEQUENCE [LARGE SCALE GENOMIC DNA]</scope>
    <source>
        <strain evidence="6 7">IBC0246</strain>
    </source>
</reference>
<evidence type="ECO:0000256" key="3">
    <source>
        <dbReference type="ARBA" id="ARBA00022989"/>
    </source>
</evidence>
<keyword evidence="2 5" id="KW-0812">Transmembrane</keyword>
<feature type="transmembrane region" description="Helical" evidence="5">
    <location>
        <begin position="95"/>
        <end position="114"/>
    </location>
</feature>
<comment type="subcellular location">
    <subcellularLocation>
        <location evidence="1">Membrane</location>
        <topology evidence="1">Multi-pass membrane protein</topology>
    </subcellularLocation>
</comment>
<evidence type="ECO:0000256" key="1">
    <source>
        <dbReference type="ARBA" id="ARBA00004141"/>
    </source>
</evidence>
<dbReference type="OrthoDB" id="2241241at2759"/>
<evidence type="ECO:0000256" key="5">
    <source>
        <dbReference type="SAM" id="Phobius"/>
    </source>
</evidence>
<keyword evidence="7" id="KW-1185">Reference proteome</keyword>
<feature type="transmembrane region" description="Helical" evidence="5">
    <location>
        <begin position="20"/>
        <end position="45"/>
    </location>
</feature>
<evidence type="ECO:0000313" key="7">
    <source>
        <dbReference type="Proteomes" id="UP000053611"/>
    </source>
</evidence>
<evidence type="ECO:0000313" key="6">
    <source>
        <dbReference type="EMBL" id="KLT40564.1"/>
    </source>
</evidence>
<proteinExistence type="predicted"/>
<evidence type="ECO:0000256" key="2">
    <source>
        <dbReference type="ARBA" id="ARBA00022692"/>
    </source>
</evidence>
<dbReference type="PANTHER" id="PTHR23501">
    <property type="entry name" value="MAJOR FACILITATOR SUPERFAMILY"/>
    <property type="match status" value="1"/>
</dbReference>
<organism evidence="6 7">
    <name type="scientific">Cutaneotrichosporon oleaginosum</name>
    <dbReference type="NCBI Taxonomy" id="879819"/>
    <lineage>
        <taxon>Eukaryota</taxon>
        <taxon>Fungi</taxon>
        <taxon>Dikarya</taxon>
        <taxon>Basidiomycota</taxon>
        <taxon>Agaricomycotina</taxon>
        <taxon>Tremellomycetes</taxon>
        <taxon>Trichosporonales</taxon>
        <taxon>Trichosporonaceae</taxon>
        <taxon>Cutaneotrichosporon</taxon>
    </lineage>
</organism>
<dbReference type="AlphaFoldDB" id="A0A0J1AZ09"/>
<keyword evidence="3 5" id="KW-1133">Transmembrane helix</keyword>
<dbReference type="GO" id="GO:0005886">
    <property type="term" value="C:plasma membrane"/>
    <property type="evidence" value="ECO:0007669"/>
    <property type="project" value="TreeGrafter"/>
</dbReference>
<accession>A0A0J1AZ09</accession>
<feature type="non-terminal residue" evidence="6">
    <location>
        <position position="1"/>
    </location>
</feature>
<evidence type="ECO:0000256" key="4">
    <source>
        <dbReference type="ARBA" id="ARBA00023136"/>
    </source>
</evidence>
<evidence type="ECO:0008006" key="8">
    <source>
        <dbReference type="Google" id="ProtNLM"/>
    </source>
</evidence>
<protein>
    <recommendedName>
        <fullName evidence="8">MFS general substrate transporter</fullName>
    </recommendedName>
</protein>
<keyword evidence="4 5" id="KW-0472">Membrane</keyword>
<gene>
    <name evidence="6" type="ORF">CC85DRAFT_249149</name>
</gene>